<dbReference type="InterPro" id="IPR009288">
    <property type="entry name" value="AIG2-like_dom"/>
</dbReference>
<name>A0A6F8YZ89_9ACTN</name>
<dbReference type="KEGG" id="psuu:Psuf_086260"/>
<sequence length="111" mass="12352">MPLLFSYGTLRDPRVQRASFGRELSGWEDGLPGYRLELLEISDPHVRDLSGLPAHPIVVESGDVRDTVAGTVFEVTDEELVAADEYEVDDYERVLATLASGARAWVYVRSI</sequence>
<keyword evidence="3" id="KW-1185">Reference proteome</keyword>
<organism evidence="2 3">
    <name type="scientific">Phytohabitans suffuscus</name>
    <dbReference type="NCBI Taxonomy" id="624315"/>
    <lineage>
        <taxon>Bacteria</taxon>
        <taxon>Bacillati</taxon>
        <taxon>Actinomycetota</taxon>
        <taxon>Actinomycetes</taxon>
        <taxon>Micromonosporales</taxon>
        <taxon>Micromonosporaceae</taxon>
    </lineage>
</organism>
<dbReference type="EMBL" id="AP022871">
    <property type="protein sequence ID" value="BCB91313.1"/>
    <property type="molecule type" value="Genomic_DNA"/>
</dbReference>
<evidence type="ECO:0000259" key="1">
    <source>
        <dbReference type="Pfam" id="PF06094"/>
    </source>
</evidence>
<gene>
    <name evidence="2" type="ORF">Psuf_086260</name>
</gene>
<dbReference type="InterPro" id="IPR013024">
    <property type="entry name" value="GGCT-like"/>
</dbReference>
<feature type="domain" description="Gamma-glutamylcyclotransferase AIG2-like" evidence="1">
    <location>
        <begin position="4"/>
        <end position="108"/>
    </location>
</feature>
<proteinExistence type="predicted"/>
<protein>
    <recommendedName>
        <fullName evidence="1">Gamma-glutamylcyclotransferase AIG2-like domain-containing protein</fullName>
    </recommendedName>
</protein>
<dbReference type="Pfam" id="PF06094">
    <property type="entry name" value="GGACT"/>
    <property type="match status" value="1"/>
</dbReference>
<dbReference type="InterPro" id="IPR036568">
    <property type="entry name" value="GGCT-like_sf"/>
</dbReference>
<evidence type="ECO:0000313" key="3">
    <source>
        <dbReference type="Proteomes" id="UP000503011"/>
    </source>
</evidence>
<dbReference type="SUPFAM" id="SSF110857">
    <property type="entry name" value="Gamma-glutamyl cyclotransferase-like"/>
    <property type="match status" value="1"/>
</dbReference>
<reference evidence="2 3" key="1">
    <citation type="submission" date="2020-03" db="EMBL/GenBank/DDBJ databases">
        <title>Whole genome shotgun sequence of Phytohabitans suffuscus NBRC 105367.</title>
        <authorList>
            <person name="Komaki H."/>
            <person name="Tamura T."/>
        </authorList>
    </citation>
    <scope>NUCLEOTIDE SEQUENCE [LARGE SCALE GENOMIC DNA]</scope>
    <source>
        <strain evidence="2 3">NBRC 105367</strain>
    </source>
</reference>
<reference evidence="2 3" key="2">
    <citation type="submission" date="2020-03" db="EMBL/GenBank/DDBJ databases">
        <authorList>
            <person name="Ichikawa N."/>
            <person name="Kimura A."/>
            <person name="Kitahashi Y."/>
            <person name="Uohara A."/>
        </authorList>
    </citation>
    <scope>NUCLEOTIDE SEQUENCE [LARGE SCALE GENOMIC DNA]</scope>
    <source>
        <strain evidence="2 3">NBRC 105367</strain>
    </source>
</reference>
<accession>A0A6F8YZ89</accession>
<dbReference type="Gene3D" id="3.10.490.10">
    <property type="entry name" value="Gamma-glutamyl cyclotransferase-like"/>
    <property type="match status" value="1"/>
</dbReference>
<dbReference type="CDD" id="cd06661">
    <property type="entry name" value="GGCT_like"/>
    <property type="match status" value="1"/>
</dbReference>
<evidence type="ECO:0000313" key="2">
    <source>
        <dbReference type="EMBL" id="BCB91313.1"/>
    </source>
</evidence>
<dbReference type="RefSeq" id="WP_173164246.1">
    <property type="nucleotide sequence ID" value="NZ_AP022871.1"/>
</dbReference>
<dbReference type="Proteomes" id="UP000503011">
    <property type="component" value="Chromosome"/>
</dbReference>
<dbReference type="AlphaFoldDB" id="A0A6F8YZ89"/>